<reference evidence="2" key="2">
    <citation type="journal article" date="2013" name="Nat. Commun.">
        <title>Genome of the Chinese tree shrew.</title>
        <authorList>
            <person name="Fan Y."/>
            <person name="Huang Z.Y."/>
            <person name="Cao C.C."/>
            <person name="Chen C.S."/>
            <person name="Chen Y.X."/>
            <person name="Fan D.D."/>
            <person name="He J."/>
            <person name="Hou H.L."/>
            <person name="Hu L."/>
            <person name="Hu X.T."/>
            <person name="Jiang X.T."/>
            <person name="Lai R."/>
            <person name="Lang Y.S."/>
            <person name="Liang B."/>
            <person name="Liao S.G."/>
            <person name="Mu D."/>
            <person name="Ma Y.Y."/>
            <person name="Niu Y.Y."/>
            <person name="Sun X.Q."/>
            <person name="Xia J.Q."/>
            <person name="Xiao J."/>
            <person name="Xiong Z.Q."/>
            <person name="Xu L."/>
            <person name="Yang L."/>
            <person name="Zhang Y."/>
            <person name="Zhao W."/>
            <person name="Zhao X.D."/>
            <person name="Zheng Y.T."/>
            <person name="Zhou J.M."/>
            <person name="Zhu Y.B."/>
            <person name="Zhang G.J."/>
            <person name="Wang J."/>
            <person name="Yao Y.G."/>
        </authorList>
    </citation>
    <scope>NUCLEOTIDE SEQUENCE [LARGE SCALE GENOMIC DNA]</scope>
</reference>
<sequence>MAWGNCGVETTTSAASDCTWTVDRGLAVLATSHAPGKGQHVSPMTGEEDLATCGSALMALFHIPQPRLSIWKSENITCGIIGCVLEFGVEEPLIS</sequence>
<protein>
    <submittedName>
        <fullName evidence="1">Uncharacterized protein</fullName>
    </submittedName>
</protein>
<accession>L9L131</accession>
<organism evidence="1 2">
    <name type="scientific">Tupaia chinensis</name>
    <name type="common">Chinese tree shrew</name>
    <name type="synonym">Tupaia belangeri chinensis</name>
    <dbReference type="NCBI Taxonomy" id="246437"/>
    <lineage>
        <taxon>Eukaryota</taxon>
        <taxon>Metazoa</taxon>
        <taxon>Chordata</taxon>
        <taxon>Craniata</taxon>
        <taxon>Vertebrata</taxon>
        <taxon>Euteleostomi</taxon>
        <taxon>Mammalia</taxon>
        <taxon>Eutheria</taxon>
        <taxon>Euarchontoglires</taxon>
        <taxon>Scandentia</taxon>
        <taxon>Tupaiidae</taxon>
        <taxon>Tupaia</taxon>
    </lineage>
</organism>
<gene>
    <name evidence="1" type="ORF">TREES_T100006431</name>
</gene>
<dbReference type="Proteomes" id="UP000011518">
    <property type="component" value="Unassembled WGS sequence"/>
</dbReference>
<name>L9L131_TUPCH</name>
<reference evidence="2" key="1">
    <citation type="submission" date="2012-07" db="EMBL/GenBank/DDBJ databases">
        <title>Genome of the Chinese tree shrew, a rising model animal genetically related to primates.</title>
        <authorList>
            <person name="Zhang G."/>
            <person name="Fan Y."/>
            <person name="Yao Y."/>
            <person name="Huang Z."/>
        </authorList>
    </citation>
    <scope>NUCLEOTIDE SEQUENCE [LARGE SCALE GENOMIC DNA]</scope>
</reference>
<proteinExistence type="predicted"/>
<dbReference type="InParanoid" id="L9L131"/>
<dbReference type="AlphaFoldDB" id="L9L131"/>
<evidence type="ECO:0000313" key="2">
    <source>
        <dbReference type="Proteomes" id="UP000011518"/>
    </source>
</evidence>
<keyword evidence="2" id="KW-1185">Reference proteome</keyword>
<dbReference type="EMBL" id="KB320628">
    <property type="protein sequence ID" value="ELW67077.1"/>
    <property type="molecule type" value="Genomic_DNA"/>
</dbReference>
<evidence type="ECO:0000313" key="1">
    <source>
        <dbReference type="EMBL" id="ELW67077.1"/>
    </source>
</evidence>